<evidence type="ECO:0000256" key="1">
    <source>
        <dbReference type="SAM" id="Coils"/>
    </source>
</evidence>
<proteinExistence type="predicted"/>
<dbReference type="EMBL" id="PGXC01000001">
    <property type="protein sequence ID" value="PKK92211.1"/>
    <property type="molecule type" value="Genomic_DNA"/>
</dbReference>
<evidence type="ECO:0000313" key="3">
    <source>
        <dbReference type="Proteomes" id="UP000233256"/>
    </source>
</evidence>
<name>A0A2N1PV53_9BACT</name>
<comment type="caution">
    <text evidence="2">The sequence shown here is derived from an EMBL/GenBank/DDBJ whole genome shotgun (WGS) entry which is preliminary data.</text>
</comment>
<organism evidence="2 3">
    <name type="scientific">Candidatus Wallbacteria bacterium HGW-Wallbacteria-1</name>
    <dbReference type="NCBI Taxonomy" id="2013854"/>
    <lineage>
        <taxon>Bacteria</taxon>
        <taxon>Candidatus Walliibacteriota</taxon>
    </lineage>
</organism>
<dbReference type="Proteomes" id="UP000233256">
    <property type="component" value="Unassembled WGS sequence"/>
</dbReference>
<sequence length="305" mass="35359">MVILFHPLMDFYYPREKLFTYEFDRKTTVEALNKEFAKLHEVRRKAIADATQRIKQMQESIARFHSQKMQKREECRRNMNNLKAAMNSALSRATAADAIAKVEKDFRDKILAEERNYSDIARQIDNKLENMGELYEREKEKVKIATFADADRQMENFEKVTGEIEEAIYKCAENMKVSIVFNGTSIRRRNRDARKNYSEAWKKISLDDPYSRFGVVSLNANDFLQKGEKKYRSRLNMMESYLSRFEGSPVLENLFLVGGTDLTPEVIRLLHQQHGYSGAEISEVLEAFEAITASARSEKSAGEGE</sequence>
<accession>A0A2N1PV53</accession>
<protein>
    <submittedName>
        <fullName evidence="2">Uncharacterized protein</fullName>
    </submittedName>
</protein>
<reference evidence="2 3" key="1">
    <citation type="journal article" date="2017" name="ISME J.">
        <title>Potential for microbial H2 and metal transformations associated with novel bacteria and archaea in deep terrestrial subsurface sediments.</title>
        <authorList>
            <person name="Hernsdorf A.W."/>
            <person name="Amano Y."/>
            <person name="Miyakawa K."/>
            <person name="Ise K."/>
            <person name="Suzuki Y."/>
            <person name="Anantharaman K."/>
            <person name="Probst A."/>
            <person name="Burstein D."/>
            <person name="Thomas B.C."/>
            <person name="Banfield J.F."/>
        </authorList>
    </citation>
    <scope>NUCLEOTIDE SEQUENCE [LARGE SCALE GENOMIC DNA]</scope>
    <source>
        <strain evidence="2">HGW-Wallbacteria-1</strain>
    </source>
</reference>
<dbReference type="AlphaFoldDB" id="A0A2N1PV53"/>
<gene>
    <name evidence="2" type="ORF">CVV64_02020</name>
</gene>
<evidence type="ECO:0000313" key="2">
    <source>
        <dbReference type="EMBL" id="PKK92211.1"/>
    </source>
</evidence>
<feature type="coiled-coil region" evidence="1">
    <location>
        <begin position="47"/>
        <end position="92"/>
    </location>
</feature>
<keyword evidence="1" id="KW-0175">Coiled coil</keyword>